<dbReference type="SUPFAM" id="SSF53474">
    <property type="entry name" value="alpha/beta-Hydrolases"/>
    <property type="match status" value="1"/>
</dbReference>
<organism evidence="4 5">
    <name type="scientific">Candidatus Pseudobacter hemicellulosilyticus</name>
    <dbReference type="NCBI Taxonomy" id="3121375"/>
    <lineage>
        <taxon>Bacteria</taxon>
        <taxon>Pseudomonadati</taxon>
        <taxon>Bacteroidota</taxon>
        <taxon>Chitinophagia</taxon>
        <taxon>Chitinophagales</taxon>
        <taxon>Chitinophagaceae</taxon>
        <taxon>Pseudobacter</taxon>
    </lineage>
</organism>
<reference evidence="4" key="1">
    <citation type="submission" date="2023-03" db="EMBL/GenBank/DDBJ databases">
        <title>Andean soil-derived lignocellulolytic bacterial consortium as a source of novel taxa and putative plastic-active enzymes.</title>
        <authorList>
            <person name="Diaz-Garcia L."/>
            <person name="Chuvochina M."/>
            <person name="Feuerriegel G."/>
            <person name="Bunk B."/>
            <person name="Sproer C."/>
            <person name="Streit W.R."/>
            <person name="Rodriguez L.M."/>
            <person name="Overmann J."/>
            <person name="Jimenez D.J."/>
        </authorList>
    </citation>
    <scope>NUCLEOTIDE SEQUENCE</scope>
    <source>
        <strain evidence="4">MAG 7</strain>
    </source>
</reference>
<accession>A0AAJ5WVZ0</accession>
<dbReference type="InterPro" id="IPR049492">
    <property type="entry name" value="BD-FAE-like_dom"/>
</dbReference>
<dbReference type="Proteomes" id="UP001220610">
    <property type="component" value="Chromosome"/>
</dbReference>
<protein>
    <submittedName>
        <fullName evidence="4">Alpha/beta hydrolase</fullName>
    </submittedName>
</protein>
<evidence type="ECO:0000256" key="2">
    <source>
        <dbReference type="SAM" id="SignalP"/>
    </source>
</evidence>
<dbReference type="PANTHER" id="PTHR48081">
    <property type="entry name" value="AB HYDROLASE SUPERFAMILY PROTEIN C4A8.06C"/>
    <property type="match status" value="1"/>
</dbReference>
<gene>
    <name evidence="4" type="ORF">P0Y53_09800</name>
</gene>
<dbReference type="Pfam" id="PF20434">
    <property type="entry name" value="BD-FAE"/>
    <property type="match status" value="1"/>
</dbReference>
<evidence type="ECO:0000313" key="4">
    <source>
        <dbReference type="EMBL" id="WEK37795.1"/>
    </source>
</evidence>
<feature type="chain" id="PRO_5042548403" evidence="2">
    <location>
        <begin position="20"/>
        <end position="300"/>
    </location>
</feature>
<dbReference type="GO" id="GO:0016787">
    <property type="term" value="F:hydrolase activity"/>
    <property type="evidence" value="ECO:0007669"/>
    <property type="project" value="UniProtKB-KW"/>
</dbReference>
<evidence type="ECO:0000256" key="1">
    <source>
        <dbReference type="ARBA" id="ARBA00022801"/>
    </source>
</evidence>
<evidence type="ECO:0000313" key="5">
    <source>
        <dbReference type="Proteomes" id="UP001220610"/>
    </source>
</evidence>
<dbReference type="Gene3D" id="3.40.50.1820">
    <property type="entry name" value="alpha/beta hydrolase"/>
    <property type="match status" value="1"/>
</dbReference>
<feature type="domain" description="BD-FAE-like" evidence="3">
    <location>
        <begin position="40"/>
        <end position="262"/>
    </location>
</feature>
<keyword evidence="2" id="KW-0732">Signal</keyword>
<name>A0AAJ5WVZ0_9BACT</name>
<dbReference type="EMBL" id="CP119311">
    <property type="protein sequence ID" value="WEK37795.1"/>
    <property type="molecule type" value="Genomic_DNA"/>
</dbReference>
<dbReference type="InterPro" id="IPR029058">
    <property type="entry name" value="AB_hydrolase_fold"/>
</dbReference>
<sequence length="300" mass="32800">MKYLLCLLLLINAAIQAQTDTNSPIIYGYKDGMALTMHQLPPAGSSNGKAVIQVINGFWVSDPQSIPFFSTVTTPFRENGYTVFLVLTSSQPRYAIPEQVKDLQRAIRFIRYHAADYGINSNQIGISGASSGGQLALVAATANADSTTTSADPVDKVSARVQAAAIFFPPTDFLNYGIAGNNVATDAAFLRQIKLTAAFDFQTFSDTYQQYVPVSSTDRLTLARQLSPVYAVSPDDPPVIIAHGDKDQLVPLQQSQVFIEALKKAGVPNKLLIRKEAGHGWPDASEEMKQFVDWFNQYLQ</sequence>
<dbReference type="InterPro" id="IPR050300">
    <property type="entry name" value="GDXG_lipolytic_enzyme"/>
</dbReference>
<evidence type="ECO:0000259" key="3">
    <source>
        <dbReference type="Pfam" id="PF20434"/>
    </source>
</evidence>
<proteinExistence type="predicted"/>
<keyword evidence="1 4" id="KW-0378">Hydrolase</keyword>
<feature type="signal peptide" evidence="2">
    <location>
        <begin position="1"/>
        <end position="19"/>
    </location>
</feature>
<dbReference type="AlphaFoldDB" id="A0AAJ5WVZ0"/>
<dbReference type="PANTHER" id="PTHR48081:SF13">
    <property type="entry name" value="ALPHA_BETA HYDROLASE"/>
    <property type="match status" value="1"/>
</dbReference>